<dbReference type="EMBL" id="KQ965741">
    <property type="protein sequence ID" value="KXS18595.1"/>
    <property type="molecule type" value="Genomic_DNA"/>
</dbReference>
<keyword evidence="1" id="KW-0175">Coiled coil</keyword>
<name>A0A139AQ32_GONPJ</name>
<reference evidence="3 4" key="1">
    <citation type="journal article" date="2015" name="Genome Biol. Evol.">
        <title>Phylogenomic analyses indicate that early fungi evolved digesting cell walls of algal ancestors of land plants.</title>
        <authorList>
            <person name="Chang Y."/>
            <person name="Wang S."/>
            <person name="Sekimoto S."/>
            <person name="Aerts A.L."/>
            <person name="Choi C."/>
            <person name="Clum A."/>
            <person name="LaButti K.M."/>
            <person name="Lindquist E.A."/>
            <person name="Yee Ngan C."/>
            <person name="Ohm R.A."/>
            <person name="Salamov A.A."/>
            <person name="Grigoriev I.V."/>
            <person name="Spatafora J.W."/>
            <person name="Berbee M.L."/>
        </authorList>
    </citation>
    <scope>NUCLEOTIDE SEQUENCE [LARGE SCALE GENOMIC DNA]</scope>
    <source>
        <strain evidence="3 4">JEL478</strain>
    </source>
</reference>
<proteinExistence type="predicted"/>
<feature type="region of interest" description="Disordered" evidence="2">
    <location>
        <begin position="245"/>
        <end position="279"/>
    </location>
</feature>
<feature type="compositionally biased region" description="Polar residues" evidence="2">
    <location>
        <begin position="253"/>
        <end position="263"/>
    </location>
</feature>
<organism evidence="3 4">
    <name type="scientific">Gonapodya prolifera (strain JEL478)</name>
    <name type="common">Monoblepharis prolifera</name>
    <dbReference type="NCBI Taxonomy" id="1344416"/>
    <lineage>
        <taxon>Eukaryota</taxon>
        <taxon>Fungi</taxon>
        <taxon>Fungi incertae sedis</taxon>
        <taxon>Chytridiomycota</taxon>
        <taxon>Chytridiomycota incertae sedis</taxon>
        <taxon>Monoblepharidomycetes</taxon>
        <taxon>Monoblepharidales</taxon>
        <taxon>Gonapodyaceae</taxon>
        <taxon>Gonapodya</taxon>
    </lineage>
</organism>
<protein>
    <submittedName>
        <fullName evidence="3">Snf7-domain-containing protein</fullName>
    </submittedName>
</protein>
<dbReference type="OMA" id="MEMSEEM"/>
<sequence length="279" mass="31047">MKADILKAIFKNLRYALHRDISLRLNSSQICSNGLLQNLMMFAWQPKLKFATLTTMFKIFGKPDPKEQARKSRSELRSVERDIGRELTKLQREEAKIIQEMKSAAAQGNVSTAKILAKQLVTLRKAKDQQLRAKTQITGVQHRVTQVAAQQTVSSSIRTATKAFATANKATDLTRIRQDVQGFQRESAKLGVVEDALGEGLDDVRMGCGGALFDEEDEEESTRVMNELYDEIGLDVSSKLGTNSIPSALPNVGQASRVRQQSQEDLEAEEELRRLGIGV</sequence>
<evidence type="ECO:0000313" key="3">
    <source>
        <dbReference type="EMBL" id="KXS18595.1"/>
    </source>
</evidence>
<dbReference type="Pfam" id="PF03357">
    <property type="entry name" value="Snf7"/>
    <property type="match status" value="1"/>
</dbReference>
<evidence type="ECO:0000256" key="1">
    <source>
        <dbReference type="SAM" id="Coils"/>
    </source>
</evidence>
<dbReference type="STRING" id="1344416.A0A139AQ32"/>
<keyword evidence="4" id="KW-1185">Reference proteome</keyword>
<dbReference type="Proteomes" id="UP000070544">
    <property type="component" value="Unassembled WGS sequence"/>
</dbReference>
<dbReference type="InterPro" id="IPR005024">
    <property type="entry name" value="Snf7_fam"/>
</dbReference>
<accession>A0A139AQ32</accession>
<dbReference type="AlphaFoldDB" id="A0A139AQ32"/>
<dbReference type="OrthoDB" id="10252926at2759"/>
<feature type="coiled-coil region" evidence="1">
    <location>
        <begin position="76"/>
        <end position="107"/>
    </location>
</feature>
<gene>
    <name evidence="3" type="ORF">M427DRAFT_42305</name>
</gene>
<evidence type="ECO:0000313" key="4">
    <source>
        <dbReference type="Proteomes" id="UP000070544"/>
    </source>
</evidence>
<dbReference type="Gene3D" id="6.10.140.1230">
    <property type="match status" value="1"/>
</dbReference>
<dbReference type="PANTHER" id="PTHR10476">
    <property type="entry name" value="CHARGED MULTIVESICULAR BODY PROTEIN"/>
    <property type="match status" value="1"/>
</dbReference>
<dbReference type="GO" id="GO:0007034">
    <property type="term" value="P:vacuolar transport"/>
    <property type="evidence" value="ECO:0007669"/>
    <property type="project" value="InterPro"/>
</dbReference>
<evidence type="ECO:0000256" key="2">
    <source>
        <dbReference type="SAM" id="MobiDB-lite"/>
    </source>
</evidence>